<evidence type="ECO:0000256" key="1">
    <source>
        <dbReference type="SAM" id="MobiDB-lite"/>
    </source>
</evidence>
<keyword evidence="4" id="KW-1185">Reference proteome</keyword>
<dbReference type="InterPro" id="IPR012337">
    <property type="entry name" value="RNaseH-like_sf"/>
</dbReference>
<name>A0A164MWJ8_9CRUS</name>
<feature type="compositionally biased region" description="Basic residues" evidence="1">
    <location>
        <begin position="442"/>
        <end position="454"/>
    </location>
</feature>
<feature type="region of interest" description="Disordered" evidence="1">
    <location>
        <begin position="425"/>
        <end position="454"/>
    </location>
</feature>
<dbReference type="OrthoDB" id="6380665at2759"/>
<evidence type="ECO:0000313" key="3">
    <source>
        <dbReference type="EMBL" id="KZS05431.1"/>
    </source>
</evidence>
<feature type="compositionally biased region" description="Polar residues" evidence="1">
    <location>
        <begin position="564"/>
        <end position="578"/>
    </location>
</feature>
<dbReference type="PANTHER" id="PTHR37984">
    <property type="entry name" value="PROTEIN CBG26694"/>
    <property type="match status" value="1"/>
</dbReference>
<organism evidence="3 4">
    <name type="scientific">Daphnia magna</name>
    <dbReference type="NCBI Taxonomy" id="35525"/>
    <lineage>
        <taxon>Eukaryota</taxon>
        <taxon>Metazoa</taxon>
        <taxon>Ecdysozoa</taxon>
        <taxon>Arthropoda</taxon>
        <taxon>Crustacea</taxon>
        <taxon>Branchiopoda</taxon>
        <taxon>Diplostraca</taxon>
        <taxon>Cladocera</taxon>
        <taxon>Anomopoda</taxon>
        <taxon>Daphniidae</taxon>
        <taxon>Daphnia</taxon>
    </lineage>
</organism>
<reference evidence="3 4" key="1">
    <citation type="submission" date="2016-03" db="EMBL/GenBank/DDBJ databases">
        <title>EvidentialGene: Evidence-directed Construction of Genes on Genomes.</title>
        <authorList>
            <person name="Gilbert D.G."/>
            <person name="Choi J.-H."/>
            <person name="Mockaitis K."/>
            <person name="Colbourne J."/>
            <person name="Pfrender M."/>
        </authorList>
    </citation>
    <scope>NUCLEOTIDE SEQUENCE [LARGE SCALE GENOMIC DNA]</scope>
    <source>
        <strain evidence="3 4">Xinb3</strain>
        <tissue evidence="3">Complete organism</tissue>
    </source>
</reference>
<dbReference type="FunFam" id="3.30.420.10:FF:000063">
    <property type="entry name" value="Retrovirus-related Pol polyprotein from transposon 297-like Protein"/>
    <property type="match status" value="1"/>
</dbReference>
<dbReference type="GO" id="GO:0003676">
    <property type="term" value="F:nucleic acid binding"/>
    <property type="evidence" value="ECO:0007669"/>
    <property type="project" value="InterPro"/>
</dbReference>
<dbReference type="EMBL" id="LRGB01002932">
    <property type="protein sequence ID" value="KZS05431.1"/>
    <property type="molecule type" value="Genomic_DNA"/>
</dbReference>
<proteinExistence type="predicted"/>
<dbReference type="PANTHER" id="PTHR37984:SF5">
    <property type="entry name" value="PROTEIN NYNRIN-LIKE"/>
    <property type="match status" value="1"/>
</dbReference>
<comment type="caution">
    <text evidence="3">The sequence shown here is derived from an EMBL/GenBank/DDBJ whole genome shotgun (WGS) entry which is preliminary data.</text>
</comment>
<accession>A0A164MWJ8</accession>
<sequence>MTVRKSVVGLRTKQHIIFGVKSFHSYLYGRKFFFIPDHKPLIAILGPKKGIPPLAAARMQRRAHILAAYSYELEFQKTIEHGTQMDYHGPLPSGQYLFVLMDATSKWPEIFRLNRITSNTTILTLKTIFARFGLPIELVSDNGPQFTSQEFKRFMLVNGIVHHRGAPYHPQTNGLAERVVQSVKKASHKMRDQPGTFEDKLQCFLTSYRNTPHKSTGKTPAEVLLGRQNRGKFDLFQPTDLMKKEKIKAEFQAGEKVMAMDFYLGKNKWLEGVVNHRIGNFSYEVQIGHQIIKRHCSQLLPRGRTEPEETCDVMLPQVESASRDRRMVTTGITTENQLPIASPTPSQATAGPKDLPAVPTEAEVMKKQPAVLSEELTEPVEASLHPGLALTPKSTWSLTSRAEHSVSEVGSDEEKVSTTCRRDKFNMEKSSIPNPGTEGREKKKKKLTEGQKRRRNWSVVFTSADLPLRPVATVGPSVGPIFPTTSIVPSVAPNPPAPVREQGIPDNQKVPCHNCYSANHFPSEEERVRKFIQRRREREFEKTDLQKAINERRSRVAKERENHNQPLTRSYSVHSKMSQGRQQQLDIGLAKMFGEDNLPLNLLRRTGFRNWIKLSIPGYSIATPERMRNTLQTKLHKEIETKVANKLSQCRSLNNIMDIWSSKSMDGHTSQAILAEYEQLLQDWKIPSNKVSRIMTEGGSNMVAAGFHPIQELEIDDGGSSLMDIIDDLSTELKELTVPDLDTHEELEEVEHGIDLQLLSSPSASFREVVEYCLTATYRATCIAHTLGCWLVVGDAMKAISDLGSHSALALRMIGALLKAIDKDHKLQSKLNAIKKWGELSHHELGVLKELTVLLQPFEDATNDLQGVYETTGNVIPCYLDLLNKSDQILQTNCQRLKKITHKAFNLCSTRYFLFLGTMLNPMIKKKWISKSGESDWAVVAAFKAELEMRAQQLQVSQPNLTEKKNCVPICAEASNEARQLYSTLLDEPSENQSGSTFAAVIEEFDTFLNEPLSSMRELVDPLKANGQTKPRS</sequence>
<gene>
    <name evidence="3" type="ORF">APZ42_031380</name>
</gene>
<dbReference type="InterPro" id="IPR036397">
    <property type="entry name" value="RNaseH_sf"/>
</dbReference>
<dbReference type="AlphaFoldDB" id="A0A164MWJ8"/>
<dbReference type="InterPro" id="IPR050951">
    <property type="entry name" value="Retrovirus_Pol_polyprotein"/>
</dbReference>
<evidence type="ECO:0000259" key="2">
    <source>
        <dbReference type="PROSITE" id="PS50994"/>
    </source>
</evidence>
<dbReference type="Gene3D" id="3.30.420.10">
    <property type="entry name" value="Ribonuclease H-like superfamily/Ribonuclease H"/>
    <property type="match status" value="1"/>
</dbReference>
<dbReference type="GO" id="GO:0015074">
    <property type="term" value="P:DNA integration"/>
    <property type="evidence" value="ECO:0007669"/>
    <property type="project" value="InterPro"/>
</dbReference>
<dbReference type="STRING" id="35525.A0A164MWJ8"/>
<dbReference type="Proteomes" id="UP000076858">
    <property type="component" value="Unassembled WGS sequence"/>
</dbReference>
<protein>
    <recommendedName>
        <fullName evidence="2">Integrase catalytic domain-containing protein</fullName>
    </recommendedName>
</protein>
<feature type="compositionally biased region" description="Basic and acidic residues" evidence="1">
    <location>
        <begin position="552"/>
        <end position="563"/>
    </location>
</feature>
<dbReference type="Pfam" id="PF00665">
    <property type="entry name" value="rve"/>
    <property type="match status" value="1"/>
</dbReference>
<dbReference type="InterPro" id="IPR001584">
    <property type="entry name" value="Integrase_cat-core"/>
</dbReference>
<feature type="region of interest" description="Disordered" evidence="1">
    <location>
        <begin position="552"/>
        <end position="578"/>
    </location>
</feature>
<feature type="domain" description="Integrase catalytic" evidence="2">
    <location>
        <begin position="73"/>
        <end position="228"/>
    </location>
</feature>
<dbReference type="PROSITE" id="PS50994">
    <property type="entry name" value="INTEGRASE"/>
    <property type="match status" value="1"/>
</dbReference>
<evidence type="ECO:0000313" key="4">
    <source>
        <dbReference type="Proteomes" id="UP000076858"/>
    </source>
</evidence>
<dbReference type="SUPFAM" id="SSF53098">
    <property type="entry name" value="Ribonuclease H-like"/>
    <property type="match status" value="2"/>
</dbReference>